<evidence type="ECO:0000313" key="2">
    <source>
        <dbReference type="EMBL" id="MEG3158224.1"/>
    </source>
</evidence>
<evidence type="ECO:0000313" key="3">
    <source>
        <dbReference type="Proteomes" id="UP001334501"/>
    </source>
</evidence>
<evidence type="ECO:0000256" key="1">
    <source>
        <dbReference type="SAM" id="Phobius"/>
    </source>
</evidence>
<name>A0ABU7YST4_9GAMM</name>
<gene>
    <name evidence="2" type="ORF">SNE33_10080</name>
</gene>
<comment type="caution">
    <text evidence="2">The sequence shown here is derived from an EMBL/GenBank/DDBJ whole genome shotgun (WGS) entry which is preliminary data.</text>
</comment>
<sequence>MLRYTKAMAEKACHGFGFTTQVGLTQALGAMSKTSATWAVIGITVANLALVGLSSIFAVYGDGSPGAAPLVLGVGAAWVLGFACRGAALVNRGEYRAAAGAAAKALPYAFATLVLGGSLVLLVAITFGW</sequence>
<keyword evidence="1" id="KW-1133">Transmembrane helix</keyword>
<feature type="transmembrane region" description="Helical" evidence="1">
    <location>
        <begin position="105"/>
        <end position="127"/>
    </location>
</feature>
<protein>
    <submittedName>
        <fullName evidence="2">Uncharacterized protein</fullName>
    </submittedName>
</protein>
<organism evidence="2 3">
    <name type="scientific">Lysobacter zhanggongensis</name>
    <dbReference type="NCBI Taxonomy" id="1774951"/>
    <lineage>
        <taxon>Bacteria</taxon>
        <taxon>Pseudomonadati</taxon>
        <taxon>Pseudomonadota</taxon>
        <taxon>Gammaproteobacteria</taxon>
        <taxon>Lysobacterales</taxon>
        <taxon>Lysobacteraceae</taxon>
        <taxon>Lysobacter</taxon>
    </lineage>
</organism>
<keyword evidence="3" id="KW-1185">Reference proteome</keyword>
<feature type="transmembrane region" description="Helical" evidence="1">
    <location>
        <begin position="66"/>
        <end position="84"/>
    </location>
</feature>
<feature type="transmembrane region" description="Helical" evidence="1">
    <location>
        <begin position="38"/>
        <end position="60"/>
    </location>
</feature>
<reference evidence="2 3" key="1">
    <citation type="journal article" date="2017" name="Curr. Microbiol.">
        <title>Lysobacter zhanggongensis sp. nov. Isolated from a Pit Mud.</title>
        <authorList>
            <person name="Zhang X.F."/>
            <person name="Wang H.H."/>
            <person name="Sun X.Y."/>
            <person name="Pan C.M."/>
        </authorList>
    </citation>
    <scope>NUCLEOTIDE SEQUENCE [LARGE SCALE GENOMIC DNA]</scope>
    <source>
        <strain evidence="2 3">ZGLJ7-1</strain>
    </source>
</reference>
<accession>A0ABU7YST4</accession>
<keyword evidence="1" id="KW-0472">Membrane</keyword>
<dbReference type="Proteomes" id="UP001334501">
    <property type="component" value="Unassembled WGS sequence"/>
</dbReference>
<keyword evidence="1" id="KW-0812">Transmembrane</keyword>
<proteinExistence type="predicted"/>
<dbReference type="EMBL" id="JAXGFO010000058">
    <property type="protein sequence ID" value="MEG3158224.1"/>
    <property type="molecule type" value="Genomic_DNA"/>
</dbReference>